<evidence type="ECO:0000313" key="1">
    <source>
        <dbReference type="EMBL" id="KAG2859113.1"/>
    </source>
</evidence>
<evidence type="ECO:0000313" key="5">
    <source>
        <dbReference type="Proteomes" id="UP000735874"/>
    </source>
</evidence>
<comment type="caution">
    <text evidence="1">The sequence shown here is derived from an EMBL/GenBank/DDBJ whole genome shotgun (WGS) entry which is preliminary data.</text>
</comment>
<evidence type="ECO:0000313" key="3">
    <source>
        <dbReference type="EMBL" id="KAG2943169.1"/>
    </source>
</evidence>
<dbReference type="EMBL" id="RCMG01000228">
    <property type="protein sequence ID" value="KAG2859113.1"/>
    <property type="molecule type" value="Genomic_DNA"/>
</dbReference>
<name>A0A8T0ZA04_9STRA</name>
<protein>
    <submittedName>
        <fullName evidence="1">Uncharacterized protein</fullName>
    </submittedName>
</protein>
<organism evidence="1 5">
    <name type="scientific">Phytophthora cactorum</name>
    <dbReference type="NCBI Taxonomy" id="29920"/>
    <lineage>
        <taxon>Eukaryota</taxon>
        <taxon>Sar</taxon>
        <taxon>Stramenopiles</taxon>
        <taxon>Oomycota</taxon>
        <taxon>Peronosporomycetes</taxon>
        <taxon>Peronosporales</taxon>
        <taxon>Peronosporaceae</taxon>
        <taxon>Phytophthora</taxon>
    </lineage>
</organism>
<accession>A0A8T0ZA04</accession>
<dbReference type="Proteomes" id="UP000735874">
    <property type="component" value="Unassembled WGS sequence"/>
</dbReference>
<dbReference type="Proteomes" id="UP000760860">
    <property type="component" value="Unassembled WGS sequence"/>
</dbReference>
<dbReference type="EMBL" id="RCMV01000503">
    <property type="protein sequence ID" value="KAG3216198.1"/>
    <property type="molecule type" value="Genomic_DNA"/>
</dbReference>
<dbReference type="Proteomes" id="UP000774804">
    <property type="component" value="Unassembled WGS sequence"/>
</dbReference>
<dbReference type="Proteomes" id="UP000736787">
    <property type="component" value="Unassembled WGS sequence"/>
</dbReference>
<evidence type="ECO:0000313" key="4">
    <source>
        <dbReference type="EMBL" id="KAG3216198.1"/>
    </source>
</evidence>
<dbReference type="EMBL" id="RCMK01000219">
    <property type="protein sequence ID" value="KAG2943169.1"/>
    <property type="molecule type" value="Genomic_DNA"/>
</dbReference>
<gene>
    <name evidence="1" type="ORF">PC113_g9232</name>
    <name evidence="2" type="ORF">PC115_g14672</name>
    <name evidence="3" type="ORF">PC117_g9521</name>
    <name evidence="4" type="ORF">PC129_g12935</name>
</gene>
<proteinExistence type="predicted"/>
<dbReference type="AlphaFoldDB" id="A0A8T0ZA04"/>
<dbReference type="EMBL" id="RCMI01000568">
    <property type="protein sequence ID" value="KAG2905294.1"/>
    <property type="molecule type" value="Genomic_DNA"/>
</dbReference>
<evidence type="ECO:0000313" key="2">
    <source>
        <dbReference type="EMBL" id="KAG2905294.1"/>
    </source>
</evidence>
<sequence>MCGPHGECTRWVASRQQNGEAATRAAECRLRRKSHSGFGGLERKRLIKTEYNESAGDCEARQDRSDTDGNWT</sequence>
<reference evidence="1" key="1">
    <citation type="submission" date="2018-10" db="EMBL/GenBank/DDBJ databases">
        <title>Effector identification in a new, highly contiguous assembly of the strawberry crown rot pathogen Phytophthora cactorum.</title>
        <authorList>
            <person name="Armitage A.D."/>
            <person name="Nellist C.F."/>
            <person name="Bates H."/>
            <person name="Vickerstaff R.J."/>
            <person name="Harrison R.J."/>
        </authorList>
    </citation>
    <scope>NUCLEOTIDE SEQUENCE</scope>
    <source>
        <strain evidence="1">15-7</strain>
        <strain evidence="2">4032</strain>
        <strain evidence="3">4040</strain>
        <strain evidence="4">P421</strain>
    </source>
</reference>